<name>A0A4Y7KJQ4_PAPSO</name>
<protein>
    <recommendedName>
        <fullName evidence="4">CBS domain-containing protein</fullName>
    </recommendedName>
</protein>
<dbReference type="SUPFAM" id="SSF54631">
    <property type="entry name" value="CBS-domain pair"/>
    <property type="match status" value="1"/>
</dbReference>
<dbReference type="EMBL" id="CM010721">
    <property type="protein sequence ID" value="RZC72115.1"/>
    <property type="molecule type" value="Genomic_DNA"/>
</dbReference>
<accession>A0A4Y7KJQ4</accession>
<evidence type="ECO:0000313" key="2">
    <source>
        <dbReference type="EMBL" id="RZC72115.1"/>
    </source>
</evidence>
<dbReference type="AlphaFoldDB" id="A0A4Y7KJQ4"/>
<organism evidence="2 3">
    <name type="scientific">Papaver somniferum</name>
    <name type="common">Opium poppy</name>
    <dbReference type="NCBI Taxonomy" id="3469"/>
    <lineage>
        <taxon>Eukaryota</taxon>
        <taxon>Viridiplantae</taxon>
        <taxon>Streptophyta</taxon>
        <taxon>Embryophyta</taxon>
        <taxon>Tracheophyta</taxon>
        <taxon>Spermatophyta</taxon>
        <taxon>Magnoliopsida</taxon>
        <taxon>Ranunculales</taxon>
        <taxon>Papaveraceae</taxon>
        <taxon>Papaveroideae</taxon>
        <taxon>Papaver</taxon>
    </lineage>
</organism>
<evidence type="ECO:0000313" key="3">
    <source>
        <dbReference type="Proteomes" id="UP000316621"/>
    </source>
</evidence>
<evidence type="ECO:0008006" key="4">
    <source>
        <dbReference type="Google" id="ProtNLM"/>
    </source>
</evidence>
<gene>
    <name evidence="2" type="ORF">C5167_035284</name>
</gene>
<feature type="region of interest" description="Disordered" evidence="1">
    <location>
        <begin position="128"/>
        <end position="158"/>
    </location>
</feature>
<evidence type="ECO:0000256" key="1">
    <source>
        <dbReference type="SAM" id="MobiDB-lite"/>
    </source>
</evidence>
<dbReference type="Gramene" id="RZC72115">
    <property type="protein sequence ID" value="RZC72115"/>
    <property type="gene ID" value="C5167_035284"/>
</dbReference>
<feature type="compositionally biased region" description="Polar residues" evidence="1">
    <location>
        <begin position="128"/>
        <end position="137"/>
    </location>
</feature>
<dbReference type="Proteomes" id="UP000316621">
    <property type="component" value="Chromosome 7"/>
</dbReference>
<dbReference type="STRING" id="3469.A0A4Y7KJQ4"/>
<proteinExistence type="predicted"/>
<reference evidence="2 3" key="1">
    <citation type="journal article" date="2018" name="Science">
        <title>The opium poppy genome and morphinan production.</title>
        <authorList>
            <person name="Guo L."/>
            <person name="Winzer T."/>
            <person name="Yang X."/>
            <person name="Li Y."/>
            <person name="Ning Z."/>
            <person name="He Z."/>
            <person name="Teodor R."/>
            <person name="Lu Y."/>
            <person name="Bowser T.A."/>
            <person name="Graham I.A."/>
            <person name="Ye K."/>
        </authorList>
    </citation>
    <scope>NUCLEOTIDE SEQUENCE [LARGE SCALE GENOMIC DNA]</scope>
    <source>
        <strain evidence="3">cv. HN1</strain>
        <tissue evidence="2">Leaves</tissue>
    </source>
</reference>
<keyword evidence="3" id="KW-1185">Reference proteome</keyword>
<sequence length="158" mass="17528">MHRQRKKLARLLCCSNQQKQITRYNKITNRSVSEEDDSAGLAPINSLHRTILYPLNTLLLSQSSNFPISRFLSVSLRQVCWWKKDGLSKALTIAEGTTVSDACRRIVAGRVDAVLLTDANTLLSGIVTNKGSRQNPDPTVVPRCPKGQSNRCPPTALR</sequence>
<dbReference type="InterPro" id="IPR046342">
    <property type="entry name" value="CBS_dom_sf"/>
</dbReference>